<comment type="caution">
    <text evidence="1">The sequence shown here is derived from an EMBL/GenBank/DDBJ whole genome shotgun (WGS) entry which is preliminary data.</text>
</comment>
<dbReference type="Proteomes" id="UP000625711">
    <property type="component" value="Unassembled WGS sequence"/>
</dbReference>
<dbReference type="EMBL" id="JAACXV010000075">
    <property type="protein sequence ID" value="KAF7284568.1"/>
    <property type="molecule type" value="Genomic_DNA"/>
</dbReference>
<reference evidence="1" key="1">
    <citation type="submission" date="2020-08" db="EMBL/GenBank/DDBJ databases">
        <title>Genome sequencing and assembly of the red palm weevil Rhynchophorus ferrugineus.</title>
        <authorList>
            <person name="Dias G.B."/>
            <person name="Bergman C.M."/>
            <person name="Manee M."/>
        </authorList>
    </citation>
    <scope>NUCLEOTIDE SEQUENCE</scope>
    <source>
        <strain evidence="1">AA-2017</strain>
        <tissue evidence="1">Whole larva</tissue>
    </source>
</reference>
<protein>
    <submittedName>
        <fullName evidence="1">Uncharacterized protein</fullName>
    </submittedName>
</protein>
<evidence type="ECO:0000313" key="2">
    <source>
        <dbReference type="Proteomes" id="UP000625711"/>
    </source>
</evidence>
<name>A0A834IT47_RHYFE</name>
<dbReference type="AlphaFoldDB" id="A0A834IT47"/>
<accession>A0A834IT47</accession>
<organism evidence="1 2">
    <name type="scientific">Rhynchophorus ferrugineus</name>
    <name type="common">Red palm weevil</name>
    <name type="synonym">Curculio ferrugineus</name>
    <dbReference type="NCBI Taxonomy" id="354439"/>
    <lineage>
        <taxon>Eukaryota</taxon>
        <taxon>Metazoa</taxon>
        <taxon>Ecdysozoa</taxon>
        <taxon>Arthropoda</taxon>
        <taxon>Hexapoda</taxon>
        <taxon>Insecta</taxon>
        <taxon>Pterygota</taxon>
        <taxon>Neoptera</taxon>
        <taxon>Endopterygota</taxon>
        <taxon>Coleoptera</taxon>
        <taxon>Polyphaga</taxon>
        <taxon>Cucujiformia</taxon>
        <taxon>Curculionidae</taxon>
        <taxon>Dryophthorinae</taxon>
        <taxon>Rhynchophorus</taxon>
    </lineage>
</organism>
<sequence>MVVCIYLGTTLSSSTFNCLASAFGCTNSLSEYFGIALNQFVGDIIWGIDDDSQHIILEPLEDICVRCASSTPQFDTTGQNGSKY</sequence>
<keyword evidence="2" id="KW-1185">Reference proteome</keyword>
<evidence type="ECO:0000313" key="1">
    <source>
        <dbReference type="EMBL" id="KAF7284568.1"/>
    </source>
</evidence>
<proteinExistence type="predicted"/>
<gene>
    <name evidence="1" type="ORF">GWI33_021949</name>
</gene>